<organism evidence="2 3">
    <name type="scientific">Piloderma croceum (strain F 1598)</name>
    <dbReference type="NCBI Taxonomy" id="765440"/>
    <lineage>
        <taxon>Eukaryota</taxon>
        <taxon>Fungi</taxon>
        <taxon>Dikarya</taxon>
        <taxon>Basidiomycota</taxon>
        <taxon>Agaricomycotina</taxon>
        <taxon>Agaricomycetes</taxon>
        <taxon>Agaricomycetidae</taxon>
        <taxon>Atheliales</taxon>
        <taxon>Atheliaceae</taxon>
        <taxon>Piloderma</taxon>
    </lineage>
</organism>
<protein>
    <recommendedName>
        <fullName evidence="4">Obg domain-containing protein</fullName>
    </recommendedName>
</protein>
<accession>A0A0C3G4X1</accession>
<feature type="compositionally biased region" description="Gly residues" evidence="1">
    <location>
        <begin position="88"/>
        <end position="105"/>
    </location>
</feature>
<reference evidence="3" key="2">
    <citation type="submission" date="2015-01" db="EMBL/GenBank/DDBJ databases">
        <title>Evolutionary Origins and Diversification of the Mycorrhizal Mutualists.</title>
        <authorList>
            <consortium name="DOE Joint Genome Institute"/>
            <consortium name="Mycorrhizal Genomics Consortium"/>
            <person name="Kohler A."/>
            <person name="Kuo A."/>
            <person name="Nagy L.G."/>
            <person name="Floudas D."/>
            <person name="Copeland A."/>
            <person name="Barry K.W."/>
            <person name="Cichocki N."/>
            <person name="Veneault-Fourrey C."/>
            <person name="LaButti K."/>
            <person name="Lindquist E.A."/>
            <person name="Lipzen A."/>
            <person name="Lundell T."/>
            <person name="Morin E."/>
            <person name="Murat C."/>
            <person name="Riley R."/>
            <person name="Ohm R."/>
            <person name="Sun H."/>
            <person name="Tunlid A."/>
            <person name="Henrissat B."/>
            <person name="Grigoriev I.V."/>
            <person name="Hibbett D.S."/>
            <person name="Martin F."/>
        </authorList>
    </citation>
    <scope>NUCLEOTIDE SEQUENCE [LARGE SCALE GENOMIC DNA]</scope>
    <source>
        <strain evidence="3">F 1598</strain>
    </source>
</reference>
<evidence type="ECO:0008006" key="4">
    <source>
        <dbReference type="Google" id="ProtNLM"/>
    </source>
</evidence>
<reference evidence="2 3" key="1">
    <citation type="submission" date="2014-04" db="EMBL/GenBank/DDBJ databases">
        <authorList>
            <consortium name="DOE Joint Genome Institute"/>
            <person name="Kuo A."/>
            <person name="Tarkka M."/>
            <person name="Buscot F."/>
            <person name="Kohler A."/>
            <person name="Nagy L.G."/>
            <person name="Floudas D."/>
            <person name="Copeland A."/>
            <person name="Barry K.W."/>
            <person name="Cichocki N."/>
            <person name="Veneault-Fourrey C."/>
            <person name="LaButti K."/>
            <person name="Lindquist E.A."/>
            <person name="Lipzen A."/>
            <person name="Lundell T."/>
            <person name="Morin E."/>
            <person name="Murat C."/>
            <person name="Sun H."/>
            <person name="Tunlid A."/>
            <person name="Henrissat B."/>
            <person name="Grigoriev I.V."/>
            <person name="Hibbett D.S."/>
            <person name="Martin F."/>
            <person name="Nordberg H.P."/>
            <person name="Cantor M.N."/>
            <person name="Hua S.X."/>
        </authorList>
    </citation>
    <scope>NUCLEOTIDE SEQUENCE [LARGE SCALE GENOMIC DNA]</scope>
    <source>
        <strain evidence="2 3">F 1598</strain>
    </source>
</reference>
<dbReference type="EMBL" id="KN832980">
    <property type="protein sequence ID" value="KIM86884.1"/>
    <property type="molecule type" value="Genomic_DNA"/>
</dbReference>
<gene>
    <name evidence="2" type="ORF">PILCRDRAFT_815315</name>
</gene>
<evidence type="ECO:0000256" key="1">
    <source>
        <dbReference type="SAM" id="MobiDB-lite"/>
    </source>
</evidence>
<dbReference type="HOGENOM" id="CLU_2146803_0_0_1"/>
<proteinExistence type="predicted"/>
<feature type="region of interest" description="Disordered" evidence="1">
    <location>
        <begin position="88"/>
        <end position="112"/>
    </location>
</feature>
<keyword evidence="3" id="KW-1185">Reference proteome</keyword>
<dbReference type="AlphaFoldDB" id="A0A0C3G4X1"/>
<name>A0A0C3G4X1_PILCF</name>
<sequence>MRWIFDARHDIHERRDSTKIDSIKFKLLIWLYILDVAFKKFGKIVGANGGTGGPGNKTGGAGGKGGSIDIRMTSKNAYEFGHLEAGCGGPGGESMDQGGQGGAGGDVKINEE</sequence>
<dbReference type="Proteomes" id="UP000054166">
    <property type="component" value="Unassembled WGS sequence"/>
</dbReference>
<evidence type="ECO:0000313" key="2">
    <source>
        <dbReference type="EMBL" id="KIM86884.1"/>
    </source>
</evidence>
<dbReference type="InParanoid" id="A0A0C3G4X1"/>
<evidence type="ECO:0000313" key="3">
    <source>
        <dbReference type="Proteomes" id="UP000054166"/>
    </source>
</evidence>